<feature type="domain" description="HTH cro/C1-type" evidence="1">
    <location>
        <begin position="62"/>
        <end position="94"/>
    </location>
</feature>
<gene>
    <name evidence="2" type="primary">46</name>
    <name evidence="2" type="ORF">PBI_KINGVEVEVE_46</name>
</gene>
<accession>A0A023ZYQ2</accession>
<dbReference type="PROSITE" id="PS50943">
    <property type="entry name" value="HTH_CROC1"/>
    <property type="match status" value="1"/>
</dbReference>
<dbReference type="Gene3D" id="1.10.260.40">
    <property type="entry name" value="lambda repressor-like DNA-binding domains"/>
    <property type="match status" value="1"/>
</dbReference>
<dbReference type="GO" id="GO:0003677">
    <property type="term" value="F:DNA binding"/>
    <property type="evidence" value="ECO:0007669"/>
    <property type="project" value="InterPro"/>
</dbReference>
<dbReference type="CDD" id="cd00093">
    <property type="entry name" value="HTH_XRE"/>
    <property type="match status" value="1"/>
</dbReference>
<protein>
    <submittedName>
        <fullName evidence="2">Helix-turn-helix DNA binding domain protein</fullName>
    </submittedName>
</protein>
<dbReference type="SUPFAM" id="SSF47413">
    <property type="entry name" value="lambda repressor-like DNA-binding domains"/>
    <property type="match status" value="1"/>
</dbReference>
<dbReference type="InterPro" id="IPR010982">
    <property type="entry name" value="Lambda_DNA-bd_dom_sf"/>
</dbReference>
<dbReference type="Pfam" id="PF13560">
    <property type="entry name" value="HTH_31"/>
    <property type="match status" value="1"/>
</dbReference>
<dbReference type="EMBL" id="KJ538723">
    <property type="protein sequence ID" value="AHY84315.1"/>
    <property type="molecule type" value="Genomic_DNA"/>
</dbReference>
<dbReference type="SMART" id="SM00530">
    <property type="entry name" value="HTH_XRE"/>
    <property type="match status" value="1"/>
</dbReference>
<organism evidence="2 3">
    <name type="scientific">Mycobacterium phage KingVeVeVe</name>
    <dbReference type="NCBI Taxonomy" id="1471544"/>
    <lineage>
        <taxon>Viruses</taxon>
        <taxon>Duplodnaviria</taxon>
        <taxon>Heunggongvirae</taxon>
        <taxon>Uroviricota</taxon>
        <taxon>Caudoviricetes</taxon>
        <taxon>Bclasvirinae</taxon>
        <taxon>Pegunavirus</taxon>
        <taxon>Pegunavirus soto</taxon>
    </lineage>
</organism>
<reference evidence="2 3" key="1">
    <citation type="submission" date="2014-03" db="EMBL/GenBank/DDBJ databases">
        <authorList>
            <person name="Barber N.R."/>
            <person name="Francolini R.D."/>
            <person name="Gray A.J."/>
            <person name="Hamilton K."/>
            <person name="Jung E."/>
            <person name="Killpatrick M.S."/>
            <person name="Le T.M."/>
            <person name="Lin R."/>
            <person name="Morris L.Y."/>
            <person name="O'Neil L.P."/>
            <person name="Pederson E.N."/>
            <person name="Sepehri B.F."/>
            <person name="Shaffer R.A."/>
            <person name="Sridharan P.S."/>
            <person name="Tseng L."/>
            <person name="Williams L.H."/>
            <person name="Cohen L.B."/>
            <person name="Ahrens K.J."/>
            <person name="Braun M.A."/>
            <person name="Jarvik J."/>
            <person name="Lopez A.J."/>
            <person name="Bradley K.W."/>
            <person name="Clarke D.Q."/>
            <person name="Lewis M.F."/>
            <person name="Barker L.P."/>
            <person name="Bailey C."/>
            <person name="Asai D.J."/>
            <person name="Garber M.L."/>
            <person name="Bowman C.A."/>
            <person name="Russell D.A."/>
            <person name="Pope W.H."/>
            <person name="Jacobs-Sera D."/>
            <person name="Hendrix R.W."/>
            <person name="Hatfull G.F."/>
        </authorList>
    </citation>
    <scope>NUCLEOTIDE SEQUENCE [LARGE SCALE GENOMIC DNA]</scope>
</reference>
<evidence type="ECO:0000313" key="3">
    <source>
        <dbReference type="Proteomes" id="UP000024436"/>
    </source>
</evidence>
<evidence type="ECO:0000313" key="2">
    <source>
        <dbReference type="EMBL" id="AHY84315.1"/>
    </source>
</evidence>
<sequence>MIDRPAQAGRYRHHRYRLAALFHHHHHNNHKETHHMTTTETAVEAPVEVYPPTYTEGLGELVRAHRMYLGLSQRDLAARLGMDRRDYQHIETGRDKCPPGLISKLDALSDEFAEQVDKVIAEAIASGGITIAVSNSGEPQDEWDRLVAGRAAIETDAEAPITLTIVGKQTTGRFAR</sequence>
<evidence type="ECO:0000259" key="1">
    <source>
        <dbReference type="PROSITE" id="PS50943"/>
    </source>
</evidence>
<dbReference type="Proteomes" id="UP000024436">
    <property type="component" value="Segment"/>
</dbReference>
<name>A0A023ZYQ2_9CAUD</name>
<proteinExistence type="predicted"/>
<dbReference type="InterPro" id="IPR001387">
    <property type="entry name" value="Cro/C1-type_HTH"/>
</dbReference>